<name>A0ABR0USY6_REHGL</name>
<sequence>METMKKSWKPRKGFTAREWGKNLFLFSFADTRDRDWVLKNQPWHFEGFLFAIKPISGTEQPSTLNITESSFWIRVYDLPVACMNEKTIQLIAKQVGSFEAWDPSPDSLFGKSARCKVAIDITKPLVRGITIKLKGESLWIPLKYEGLPVYCYGCGLIGHHYRACDNYDSNDAPDPSDTK</sequence>
<protein>
    <recommendedName>
        <fullName evidence="5">CCHC-type domain-containing protein</fullName>
    </recommendedName>
</protein>
<evidence type="ECO:0000259" key="1">
    <source>
        <dbReference type="Pfam" id="PF14111"/>
    </source>
</evidence>
<gene>
    <name evidence="3" type="ORF">DH2020_040424</name>
</gene>
<dbReference type="PANTHER" id="PTHR31286:SF167">
    <property type="entry name" value="OS09G0268800 PROTEIN"/>
    <property type="match status" value="1"/>
</dbReference>
<dbReference type="Pfam" id="PF14111">
    <property type="entry name" value="DUF4283"/>
    <property type="match status" value="1"/>
</dbReference>
<feature type="domain" description="DUF4283" evidence="1">
    <location>
        <begin position="3"/>
        <end position="61"/>
    </location>
</feature>
<proteinExistence type="predicted"/>
<reference evidence="3 4" key="1">
    <citation type="journal article" date="2021" name="Comput. Struct. Biotechnol. J.">
        <title>De novo genome assembly of the potent medicinal plant Rehmannia glutinosa using nanopore technology.</title>
        <authorList>
            <person name="Ma L."/>
            <person name="Dong C."/>
            <person name="Song C."/>
            <person name="Wang X."/>
            <person name="Zheng X."/>
            <person name="Niu Y."/>
            <person name="Chen S."/>
            <person name="Feng W."/>
        </authorList>
    </citation>
    <scope>NUCLEOTIDE SEQUENCE [LARGE SCALE GENOMIC DNA]</scope>
    <source>
        <strain evidence="3">DH-2019</strain>
    </source>
</reference>
<dbReference type="EMBL" id="JABTTQ020002097">
    <property type="protein sequence ID" value="KAK6125828.1"/>
    <property type="molecule type" value="Genomic_DNA"/>
</dbReference>
<accession>A0ABR0USY6</accession>
<organism evidence="3 4">
    <name type="scientific">Rehmannia glutinosa</name>
    <name type="common">Chinese foxglove</name>
    <dbReference type="NCBI Taxonomy" id="99300"/>
    <lineage>
        <taxon>Eukaryota</taxon>
        <taxon>Viridiplantae</taxon>
        <taxon>Streptophyta</taxon>
        <taxon>Embryophyta</taxon>
        <taxon>Tracheophyta</taxon>
        <taxon>Spermatophyta</taxon>
        <taxon>Magnoliopsida</taxon>
        <taxon>eudicotyledons</taxon>
        <taxon>Gunneridae</taxon>
        <taxon>Pentapetalae</taxon>
        <taxon>asterids</taxon>
        <taxon>lamiids</taxon>
        <taxon>Lamiales</taxon>
        <taxon>Orobanchaceae</taxon>
        <taxon>Rehmannieae</taxon>
        <taxon>Rehmannia</taxon>
    </lineage>
</organism>
<dbReference type="Pfam" id="PF14392">
    <property type="entry name" value="zf-CCHC_4"/>
    <property type="match status" value="1"/>
</dbReference>
<evidence type="ECO:0008006" key="5">
    <source>
        <dbReference type="Google" id="ProtNLM"/>
    </source>
</evidence>
<evidence type="ECO:0000259" key="2">
    <source>
        <dbReference type="Pfam" id="PF14392"/>
    </source>
</evidence>
<dbReference type="PANTHER" id="PTHR31286">
    <property type="entry name" value="GLYCINE-RICH CELL WALL STRUCTURAL PROTEIN 1.8-LIKE"/>
    <property type="match status" value="1"/>
</dbReference>
<dbReference type="InterPro" id="IPR040256">
    <property type="entry name" value="At4g02000-like"/>
</dbReference>
<evidence type="ECO:0000313" key="3">
    <source>
        <dbReference type="EMBL" id="KAK6125828.1"/>
    </source>
</evidence>
<dbReference type="InterPro" id="IPR025558">
    <property type="entry name" value="DUF4283"/>
</dbReference>
<dbReference type="Proteomes" id="UP001318860">
    <property type="component" value="Unassembled WGS sequence"/>
</dbReference>
<dbReference type="InterPro" id="IPR025836">
    <property type="entry name" value="Zn_knuckle_CX2CX4HX4C"/>
</dbReference>
<feature type="domain" description="Zinc knuckle CX2CX4HX4C" evidence="2">
    <location>
        <begin position="119"/>
        <end position="165"/>
    </location>
</feature>
<evidence type="ECO:0000313" key="4">
    <source>
        <dbReference type="Proteomes" id="UP001318860"/>
    </source>
</evidence>
<keyword evidence="4" id="KW-1185">Reference proteome</keyword>
<comment type="caution">
    <text evidence="3">The sequence shown here is derived from an EMBL/GenBank/DDBJ whole genome shotgun (WGS) entry which is preliminary data.</text>
</comment>